<name>A0AAV9JH39_9PEZI</name>
<dbReference type="EMBL" id="JAVFHQ010000027">
    <property type="protein sequence ID" value="KAK4544139.1"/>
    <property type="molecule type" value="Genomic_DNA"/>
</dbReference>
<comment type="caution">
    <text evidence="1">The sequence shown here is derived from an EMBL/GenBank/DDBJ whole genome shotgun (WGS) entry which is preliminary data.</text>
</comment>
<dbReference type="AlphaFoldDB" id="A0AAV9JH39"/>
<protein>
    <submittedName>
        <fullName evidence="1">Uncharacterized protein</fullName>
    </submittedName>
</protein>
<proteinExistence type="predicted"/>
<dbReference type="Proteomes" id="UP001324427">
    <property type="component" value="Unassembled WGS sequence"/>
</dbReference>
<keyword evidence="2" id="KW-1185">Reference proteome</keyword>
<accession>A0AAV9JH39</accession>
<organism evidence="1 2">
    <name type="scientific">Oleoguttula mirabilis</name>
    <dbReference type="NCBI Taxonomy" id="1507867"/>
    <lineage>
        <taxon>Eukaryota</taxon>
        <taxon>Fungi</taxon>
        <taxon>Dikarya</taxon>
        <taxon>Ascomycota</taxon>
        <taxon>Pezizomycotina</taxon>
        <taxon>Dothideomycetes</taxon>
        <taxon>Dothideomycetidae</taxon>
        <taxon>Mycosphaerellales</taxon>
        <taxon>Teratosphaeriaceae</taxon>
        <taxon>Oleoguttula</taxon>
    </lineage>
</organism>
<reference evidence="1 2" key="1">
    <citation type="submission" date="2021-11" db="EMBL/GenBank/DDBJ databases">
        <title>Black yeast isolated from Biological Soil Crust.</title>
        <authorList>
            <person name="Kurbessoian T."/>
        </authorList>
    </citation>
    <scope>NUCLEOTIDE SEQUENCE [LARGE SCALE GENOMIC DNA]</scope>
    <source>
        <strain evidence="1 2">CCFEE 5522</strain>
    </source>
</reference>
<gene>
    <name evidence="1" type="ORF">LTR36_004637</name>
</gene>
<evidence type="ECO:0000313" key="2">
    <source>
        <dbReference type="Proteomes" id="UP001324427"/>
    </source>
</evidence>
<evidence type="ECO:0000313" key="1">
    <source>
        <dbReference type="EMBL" id="KAK4544139.1"/>
    </source>
</evidence>
<sequence>MKRSEYDRTPVDLLREYWPYASPSCVNRPDYATWSSKPALLDVCQQVRHESSIVYFKINRFRMWIDTPSPEYDDPLDEVVRWAAQAPAEALKYLRDLSLWVHRHYALSAWIHVSYEPATGLSVKVDAHYRIVSEFERSRDPVAAREKERRYDEYKAREDEYCKMIERRRVDEGWETSGVLEFFTADRKTFHSALCGPPRKWDESRYEMVLCDEGDPETASRWAPGERYRWPLKQEEELNGN</sequence>